<dbReference type="Pfam" id="PF00560">
    <property type="entry name" value="LRR_1"/>
    <property type="match status" value="1"/>
</dbReference>
<dbReference type="Gene3D" id="3.80.10.10">
    <property type="entry name" value="Ribonuclease Inhibitor"/>
    <property type="match status" value="6"/>
</dbReference>
<dbReference type="SUPFAM" id="SSF52058">
    <property type="entry name" value="L domain-like"/>
    <property type="match status" value="2"/>
</dbReference>
<keyword evidence="5" id="KW-0812">Transmembrane</keyword>
<evidence type="ECO:0000313" key="6">
    <source>
        <dbReference type="EMBL" id="OXA50186.1"/>
    </source>
</evidence>
<dbReference type="PANTHER" id="PTHR24369">
    <property type="entry name" value="ANTIGEN BSP, PUTATIVE-RELATED"/>
    <property type="match status" value="1"/>
</dbReference>
<evidence type="ECO:0000256" key="3">
    <source>
        <dbReference type="ARBA" id="ARBA00022737"/>
    </source>
</evidence>
<proteinExistence type="predicted"/>
<organism evidence="6 7">
    <name type="scientific">Folsomia candida</name>
    <name type="common">Springtail</name>
    <dbReference type="NCBI Taxonomy" id="158441"/>
    <lineage>
        <taxon>Eukaryota</taxon>
        <taxon>Metazoa</taxon>
        <taxon>Ecdysozoa</taxon>
        <taxon>Arthropoda</taxon>
        <taxon>Hexapoda</taxon>
        <taxon>Collembola</taxon>
        <taxon>Entomobryomorpha</taxon>
        <taxon>Isotomoidea</taxon>
        <taxon>Isotomidae</taxon>
        <taxon>Proisotominae</taxon>
        <taxon>Folsomia</taxon>
    </lineage>
</organism>
<evidence type="ECO:0000313" key="7">
    <source>
        <dbReference type="Proteomes" id="UP000198287"/>
    </source>
</evidence>
<accession>A0A226E139</accession>
<name>A0A226E139_FOLCA</name>
<dbReference type="FunFam" id="3.80.10.10:FF:001164">
    <property type="entry name" value="GH01279p"/>
    <property type="match status" value="1"/>
</dbReference>
<keyword evidence="5" id="KW-0472">Membrane</keyword>
<dbReference type="OMA" id="ITWNANV"/>
<feature type="region of interest" description="Disordered" evidence="4">
    <location>
        <begin position="1072"/>
        <end position="1111"/>
    </location>
</feature>
<dbReference type="Proteomes" id="UP000198287">
    <property type="component" value="Unassembled WGS sequence"/>
</dbReference>
<gene>
    <name evidence="6" type="ORF">Fcan01_14849</name>
</gene>
<keyword evidence="1" id="KW-0433">Leucine-rich repeat</keyword>
<dbReference type="EMBL" id="LNIX01000009">
    <property type="protein sequence ID" value="OXA50186.1"/>
    <property type="molecule type" value="Genomic_DNA"/>
</dbReference>
<dbReference type="GO" id="GO:0005886">
    <property type="term" value="C:plasma membrane"/>
    <property type="evidence" value="ECO:0007669"/>
    <property type="project" value="TreeGrafter"/>
</dbReference>
<dbReference type="OrthoDB" id="2015831at2759"/>
<dbReference type="STRING" id="158441.A0A226E139"/>
<feature type="transmembrane region" description="Helical" evidence="5">
    <location>
        <begin position="1150"/>
        <end position="1173"/>
    </location>
</feature>
<dbReference type="SMART" id="SM00369">
    <property type="entry name" value="LRR_TYP"/>
    <property type="match status" value="19"/>
</dbReference>
<evidence type="ECO:0000256" key="5">
    <source>
        <dbReference type="SAM" id="Phobius"/>
    </source>
</evidence>
<dbReference type="InterPro" id="IPR001611">
    <property type="entry name" value="Leu-rich_rpt"/>
</dbReference>
<keyword evidence="2" id="KW-0732">Signal</keyword>
<keyword evidence="7" id="KW-1185">Reference proteome</keyword>
<evidence type="ECO:0000256" key="1">
    <source>
        <dbReference type="ARBA" id="ARBA00022614"/>
    </source>
</evidence>
<protein>
    <submittedName>
        <fullName evidence="6">Slit 1 protein</fullName>
    </submittedName>
</protein>
<dbReference type="PANTHER" id="PTHR24369:SF210">
    <property type="entry name" value="CHAOPTIN-RELATED"/>
    <property type="match status" value="1"/>
</dbReference>
<keyword evidence="5" id="KW-1133">Transmembrane helix</keyword>
<dbReference type="PROSITE" id="PS51450">
    <property type="entry name" value="LRR"/>
    <property type="match status" value="2"/>
</dbReference>
<dbReference type="InterPro" id="IPR032675">
    <property type="entry name" value="LRR_dom_sf"/>
</dbReference>
<evidence type="ECO:0000256" key="4">
    <source>
        <dbReference type="SAM" id="MobiDB-lite"/>
    </source>
</evidence>
<dbReference type="Pfam" id="PF13855">
    <property type="entry name" value="LRR_8"/>
    <property type="match status" value="6"/>
</dbReference>
<sequence length="1174" mass="130263">MGRKELPSSSTTTPIMLTPIPTFRLIDSPEKERSRRRKPQMSFQQRNLNHVFTFPLLIPVVVATLLLFIIRPGSGLHPPQCQWDLYQDIERLKCNVDPGNTLIVEEEVHGAGPEHAKSLWVQCSDNVHTTSGSVDNKQLGGGDDGEEELQVDSYFGSEKTSLKVAGGDTGGGFVLSHGVFMAVPNLRDLRLENCRIAGITPGALGYLPYLQNFTLRAHTSHSPWSSSSHVRSSSPAMLEIKPGVLRGLPELRHLDLSTTSLSSLPNDFLCFLPSLNYLNLTGSGLRDFRSIGIQIQDPTNPHNCANQMRILDLSNNHFNLLPPATFSTVSRLEELRIDGNSITSASERALLGLNHLKIFSAAGNQLSSLQPEFFKDNRQLQEIYLQKNQLSVLAPGLLTGLEQLVVVDLSSNELTSEWVIGETFRGLVRLVILRLDNNKLTRIDSVLFRDLYSLQVLSLENNMISTVTEDAFSGMYNIHTLLLSHNQLKVIDTFICNGLGVLSFLALDNNKIETVGVDSFKNCSNVMDLNFSGNKLTQVPEAIGALNLIKTLDLGENKITDISNASFASLPNLYGLRLTDNLIGHIPKDALSNLPSLKIANFAKNKISSIEQKAFDNNPNLQALRVDNNAIKGMFGLFKNIPNLLWLNISGNKLEELDYKEFPPRIQWVDLRSNMISKLGTCLEIDNLRIRNLDISHNLITEIGQSNLPDSIENLIMSHNRIHQVQPYTFFRKPNITRVDLSNNKLERLSENALRLSSGADGGVKPIAEILLGHNPLICDCTLPWLRDMNSGETSGQYPNIMDVEDVKCTLLFDRGNDPVPFMDIAPSQYLCKYESHCFSLCSCCDFDHCDCQMSCPKNCSCFHDAEWNTNLVDCSRMEESSIPSKIPIDVTQLHLDGNVFPVLQSHSFIGRKNMEALYLNFSHIEKIQNRSFHGLKALRVLHLENNFIERLDGFEFDDLDDLEELYLHQNSISFISNQTFASMVALKFLTLHGNSLVDLAIWEVVLRGGGRGIGGHLIPSSSDTHITLRGNEFSCECQFATQLKDWLMENSAKISDANQVHCVDQVSTSASLSPSNKQSSFSSNSALVPLSPSSSGSVSSSGGGSSSSGKSATELIVVRLLDQRNHRCSQSTDLSIREPTTRSGDEFEWSVYVPVIVISIGLLLLVCLVSIVW</sequence>
<comment type="caution">
    <text evidence="6">The sequence shown here is derived from an EMBL/GenBank/DDBJ whole genome shotgun (WGS) entry which is preliminary data.</text>
</comment>
<dbReference type="SUPFAM" id="SSF52047">
    <property type="entry name" value="RNI-like"/>
    <property type="match status" value="1"/>
</dbReference>
<dbReference type="AlphaFoldDB" id="A0A226E139"/>
<feature type="transmembrane region" description="Helical" evidence="5">
    <location>
        <begin position="47"/>
        <end position="70"/>
    </location>
</feature>
<keyword evidence="3" id="KW-0677">Repeat</keyword>
<dbReference type="InterPro" id="IPR003591">
    <property type="entry name" value="Leu-rich_rpt_typical-subtyp"/>
</dbReference>
<feature type="compositionally biased region" description="Low complexity" evidence="4">
    <location>
        <begin position="1072"/>
        <end position="1101"/>
    </location>
</feature>
<evidence type="ECO:0000256" key="2">
    <source>
        <dbReference type="ARBA" id="ARBA00022729"/>
    </source>
</evidence>
<dbReference type="InterPro" id="IPR050541">
    <property type="entry name" value="LRR_TM_domain-containing"/>
</dbReference>
<reference evidence="6 7" key="1">
    <citation type="submission" date="2015-12" db="EMBL/GenBank/DDBJ databases">
        <title>The genome of Folsomia candida.</title>
        <authorList>
            <person name="Faddeeva A."/>
            <person name="Derks M.F."/>
            <person name="Anvar Y."/>
            <person name="Smit S."/>
            <person name="Van Straalen N."/>
            <person name="Roelofs D."/>
        </authorList>
    </citation>
    <scope>NUCLEOTIDE SEQUENCE [LARGE SCALE GENOMIC DNA]</scope>
    <source>
        <strain evidence="6 7">VU population</strain>
        <tissue evidence="6">Whole body</tissue>
    </source>
</reference>
<dbReference type="SMART" id="SM00365">
    <property type="entry name" value="LRR_SD22"/>
    <property type="match status" value="7"/>
</dbReference>